<organism evidence="2 3">
    <name type="scientific">Sedimentibacter acidaminivorans</name>
    <dbReference type="NCBI Taxonomy" id="913099"/>
    <lineage>
        <taxon>Bacteria</taxon>
        <taxon>Bacillati</taxon>
        <taxon>Bacillota</taxon>
        <taxon>Tissierellia</taxon>
        <taxon>Sedimentibacter</taxon>
    </lineage>
</organism>
<reference evidence="2 3" key="1">
    <citation type="submission" date="2021-03" db="EMBL/GenBank/DDBJ databases">
        <title>Genomic Encyclopedia of Type Strains, Phase IV (KMG-IV): sequencing the most valuable type-strain genomes for metagenomic binning, comparative biology and taxonomic classification.</title>
        <authorList>
            <person name="Goeker M."/>
        </authorList>
    </citation>
    <scope>NUCLEOTIDE SEQUENCE [LARGE SCALE GENOMIC DNA]</scope>
    <source>
        <strain evidence="2 3">DSM 24004</strain>
    </source>
</reference>
<feature type="transmembrane region" description="Helical" evidence="1">
    <location>
        <begin position="88"/>
        <end position="104"/>
    </location>
</feature>
<gene>
    <name evidence="2" type="ORF">J2Z76_002225</name>
</gene>
<evidence type="ECO:0000256" key="1">
    <source>
        <dbReference type="SAM" id="Phobius"/>
    </source>
</evidence>
<keyword evidence="1" id="KW-0472">Membrane</keyword>
<feature type="transmembrane region" description="Helical" evidence="1">
    <location>
        <begin position="38"/>
        <end position="55"/>
    </location>
</feature>
<sequence>MMIFTNLNIETKTLRISSLILTFIGIVFILASNYVGNIAIRIAMIVIFMLSLFNFKISYPFSSTTDKMYMVLSMCGTLLVFIKPQFTMFIIGIVMLILSLPIIYKAIKNKDYSDKIMITLSSLGTLFSIYCIINSRAALNTVVIVIGIAFVILGCLILFETFDINRKSNKFVKYNHMSLDNDDEYRFENAEEVEK</sequence>
<feature type="transmembrane region" description="Helical" evidence="1">
    <location>
        <begin position="139"/>
        <end position="159"/>
    </location>
</feature>
<keyword evidence="1" id="KW-0812">Transmembrane</keyword>
<name>A0ABS4GF82_9FIRM</name>
<feature type="transmembrane region" description="Helical" evidence="1">
    <location>
        <begin position="12"/>
        <end position="32"/>
    </location>
</feature>
<dbReference type="EMBL" id="JAGGKS010000006">
    <property type="protein sequence ID" value="MBP1926360.1"/>
    <property type="molecule type" value="Genomic_DNA"/>
</dbReference>
<accession>A0ABS4GF82</accession>
<evidence type="ECO:0000313" key="3">
    <source>
        <dbReference type="Proteomes" id="UP001519342"/>
    </source>
</evidence>
<feature type="transmembrane region" description="Helical" evidence="1">
    <location>
        <begin position="116"/>
        <end position="133"/>
    </location>
</feature>
<dbReference type="Proteomes" id="UP001519342">
    <property type="component" value="Unassembled WGS sequence"/>
</dbReference>
<keyword evidence="1" id="KW-1133">Transmembrane helix</keyword>
<keyword evidence="3" id="KW-1185">Reference proteome</keyword>
<evidence type="ECO:0000313" key="2">
    <source>
        <dbReference type="EMBL" id="MBP1926360.1"/>
    </source>
</evidence>
<dbReference type="RefSeq" id="WP_209512094.1">
    <property type="nucleotide sequence ID" value="NZ_JAGGKS010000006.1"/>
</dbReference>
<protein>
    <submittedName>
        <fullName evidence="2">Uncharacterized membrane protein HdeD (DUF308 family)</fullName>
    </submittedName>
</protein>
<proteinExistence type="predicted"/>
<comment type="caution">
    <text evidence="2">The sequence shown here is derived from an EMBL/GenBank/DDBJ whole genome shotgun (WGS) entry which is preliminary data.</text>
</comment>